<reference evidence="3 5" key="2">
    <citation type="submission" date="2020-08" db="EMBL/GenBank/DDBJ databases">
        <title>Sequencing the genomes of 1000 actinobacteria strains.</title>
        <authorList>
            <person name="Klenk H.-P."/>
        </authorList>
    </citation>
    <scope>NUCLEOTIDE SEQUENCE [LARGE SCALE GENOMIC DNA]</scope>
    <source>
        <strain evidence="3 5">DSM 21065</strain>
    </source>
</reference>
<dbReference type="eggNOG" id="COG3166">
    <property type="taxonomic scope" value="Bacteria"/>
</dbReference>
<dbReference type="RefSeq" id="WP_035834597.1">
    <property type="nucleotide sequence ID" value="NZ_JACHBQ010000001.1"/>
</dbReference>
<organism evidence="2 4">
    <name type="scientific">Cryobacterium roopkundense</name>
    <dbReference type="NCBI Taxonomy" id="1001240"/>
    <lineage>
        <taxon>Bacteria</taxon>
        <taxon>Bacillati</taxon>
        <taxon>Actinomycetota</taxon>
        <taxon>Actinomycetes</taxon>
        <taxon>Micrococcales</taxon>
        <taxon>Microbacteriaceae</taxon>
        <taxon>Cryobacterium</taxon>
    </lineage>
</organism>
<name>A0A099JY84_9MICO</name>
<sequence length="221" mass="23798">MTGKKATTVDLVLGAEPRMDLLPPEVRTLKKVKATRRRLGGLLVAVLVLVGSGIGASTWYSMQSQAELDAARERTTELLTSQTKYSEVQRVQVALDTTLAARQFGASTEIDWKAYLAEVRALVPSTVTVDTLSVDSASPLVPYEQATAPLQNSRVATIRILFTSPDVTSVPEWLGSMSTLPGYADSQPAVITRTAEGPYTVDFVLHVNEGAFSGRFAPEGQ</sequence>
<keyword evidence="4" id="KW-1185">Reference proteome</keyword>
<gene>
    <name evidence="3" type="ORF">BJ997_000064</name>
    <name evidence="2" type="ORF">GY21_00870</name>
</gene>
<dbReference type="Proteomes" id="UP000561726">
    <property type="component" value="Unassembled WGS sequence"/>
</dbReference>
<accession>A0A099JY84</accession>
<protein>
    <recommendedName>
        <fullName evidence="6">Fimbrial assembly protein</fullName>
    </recommendedName>
</protein>
<evidence type="ECO:0008006" key="6">
    <source>
        <dbReference type="Google" id="ProtNLM"/>
    </source>
</evidence>
<dbReference type="STRING" id="1001240.GY21_00870"/>
<dbReference type="Proteomes" id="UP000029864">
    <property type="component" value="Unassembled WGS sequence"/>
</dbReference>
<comment type="caution">
    <text evidence="2">The sequence shown here is derived from an EMBL/GenBank/DDBJ whole genome shotgun (WGS) entry which is preliminary data.</text>
</comment>
<reference evidence="2 4" key="1">
    <citation type="submission" date="2014-08" db="EMBL/GenBank/DDBJ databases">
        <authorList>
            <person name="Sisinthy S."/>
        </authorList>
    </citation>
    <scope>NUCLEOTIDE SEQUENCE [LARGE SCALE GENOMIC DNA]</scope>
    <source>
        <strain evidence="2 4">RuG17</strain>
    </source>
</reference>
<evidence type="ECO:0000313" key="2">
    <source>
        <dbReference type="EMBL" id="KGJ82353.1"/>
    </source>
</evidence>
<evidence type="ECO:0000313" key="5">
    <source>
        <dbReference type="Proteomes" id="UP000561726"/>
    </source>
</evidence>
<proteinExistence type="predicted"/>
<evidence type="ECO:0000313" key="3">
    <source>
        <dbReference type="EMBL" id="MBB5639516.1"/>
    </source>
</evidence>
<evidence type="ECO:0000256" key="1">
    <source>
        <dbReference type="SAM" id="Phobius"/>
    </source>
</evidence>
<dbReference type="EMBL" id="JPXF01000002">
    <property type="protein sequence ID" value="KGJ82353.1"/>
    <property type="molecule type" value="Genomic_DNA"/>
</dbReference>
<keyword evidence="1" id="KW-0812">Transmembrane</keyword>
<dbReference type="OrthoDB" id="5196233at2"/>
<keyword evidence="1" id="KW-1133">Transmembrane helix</keyword>
<evidence type="ECO:0000313" key="4">
    <source>
        <dbReference type="Proteomes" id="UP000029864"/>
    </source>
</evidence>
<dbReference type="AlphaFoldDB" id="A0A099JY84"/>
<feature type="transmembrane region" description="Helical" evidence="1">
    <location>
        <begin position="39"/>
        <end position="60"/>
    </location>
</feature>
<keyword evidence="1" id="KW-0472">Membrane</keyword>
<dbReference type="EMBL" id="JACHBQ010000001">
    <property type="protein sequence ID" value="MBB5639516.1"/>
    <property type="molecule type" value="Genomic_DNA"/>
</dbReference>